<dbReference type="SMART" id="SM00345">
    <property type="entry name" value="HTH_GNTR"/>
    <property type="match status" value="1"/>
</dbReference>
<dbReference type="SMART" id="SM00895">
    <property type="entry name" value="FCD"/>
    <property type="match status" value="1"/>
</dbReference>
<dbReference type="PANTHER" id="PTHR43537">
    <property type="entry name" value="TRANSCRIPTIONAL REGULATOR, GNTR FAMILY"/>
    <property type="match status" value="1"/>
</dbReference>
<keyword evidence="7" id="KW-1185">Reference proteome</keyword>
<evidence type="ECO:0000259" key="5">
    <source>
        <dbReference type="PROSITE" id="PS50949"/>
    </source>
</evidence>
<dbReference type="RefSeq" id="WP_069403665.1">
    <property type="nucleotide sequence ID" value="NZ_MIGZ01000008.1"/>
</dbReference>
<name>A0A1E3S1H3_9MYCO</name>
<evidence type="ECO:0000313" key="6">
    <source>
        <dbReference type="EMBL" id="ODQ96016.1"/>
    </source>
</evidence>
<evidence type="ECO:0000256" key="3">
    <source>
        <dbReference type="ARBA" id="ARBA00023163"/>
    </source>
</evidence>
<dbReference type="CDD" id="cd07377">
    <property type="entry name" value="WHTH_GntR"/>
    <property type="match status" value="1"/>
</dbReference>
<gene>
    <name evidence="6" type="ORF">BHQ17_02575</name>
</gene>
<keyword evidence="4" id="KW-0175">Coiled coil</keyword>
<evidence type="ECO:0000256" key="4">
    <source>
        <dbReference type="SAM" id="Coils"/>
    </source>
</evidence>
<keyword evidence="2" id="KW-0238">DNA-binding</keyword>
<feature type="coiled-coil region" evidence="4">
    <location>
        <begin position="106"/>
        <end position="133"/>
    </location>
</feature>
<dbReference type="InterPro" id="IPR008920">
    <property type="entry name" value="TF_FadR/GntR_C"/>
</dbReference>
<accession>A0A1E3S1H3</accession>
<dbReference type="Pfam" id="PF07729">
    <property type="entry name" value="FCD"/>
    <property type="match status" value="1"/>
</dbReference>
<dbReference type="Pfam" id="PF00392">
    <property type="entry name" value="GntR"/>
    <property type="match status" value="1"/>
</dbReference>
<feature type="domain" description="HTH gntR-type" evidence="5">
    <location>
        <begin position="18"/>
        <end position="85"/>
    </location>
</feature>
<evidence type="ECO:0000256" key="2">
    <source>
        <dbReference type="ARBA" id="ARBA00023125"/>
    </source>
</evidence>
<dbReference type="PROSITE" id="PS50949">
    <property type="entry name" value="HTH_GNTR"/>
    <property type="match status" value="1"/>
</dbReference>
<comment type="caution">
    <text evidence="6">The sequence shown here is derived from an EMBL/GenBank/DDBJ whole genome shotgun (WGS) entry which is preliminary data.</text>
</comment>
<dbReference type="InterPro" id="IPR000524">
    <property type="entry name" value="Tscrpt_reg_HTH_GntR"/>
</dbReference>
<dbReference type="EMBL" id="MIGZ01000008">
    <property type="protein sequence ID" value="ODQ96016.1"/>
    <property type="molecule type" value="Genomic_DNA"/>
</dbReference>
<dbReference type="InterPro" id="IPR011711">
    <property type="entry name" value="GntR_C"/>
</dbReference>
<dbReference type="Gene3D" id="1.10.10.10">
    <property type="entry name" value="Winged helix-like DNA-binding domain superfamily/Winged helix DNA-binding domain"/>
    <property type="match status" value="1"/>
</dbReference>
<dbReference type="AlphaFoldDB" id="A0A1E3S1H3"/>
<evidence type="ECO:0000313" key="7">
    <source>
        <dbReference type="Proteomes" id="UP000094243"/>
    </source>
</evidence>
<dbReference type="Proteomes" id="UP000094243">
    <property type="component" value="Unassembled WGS sequence"/>
</dbReference>
<protein>
    <submittedName>
        <fullName evidence="6">GntR family transcriptional regulator</fullName>
    </submittedName>
</protein>
<dbReference type="InterPro" id="IPR036390">
    <property type="entry name" value="WH_DNA-bd_sf"/>
</dbReference>
<keyword evidence="1" id="KW-0805">Transcription regulation</keyword>
<reference evidence="7" key="1">
    <citation type="submission" date="2016-09" db="EMBL/GenBank/DDBJ databases">
        <authorList>
            <person name="Greninger A.L."/>
            <person name="Jerome K.R."/>
            <person name="Mcnair B."/>
            <person name="Wallis C."/>
            <person name="Fang F."/>
        </authorList>
    </citation>
    <scope>NUCLEOTIDE SEQUENCE [LARGE SCALE GENOMIC DNA]</scope>
    <source>
        <strain evidence="7">M7</strain>
    </source>
</reference>
<proteinExistence type="predicted"/>
<sequence length="230" mass="25629">MNAPATPFRRPRRGVRREQLSDEVAGRLRVDIMTGTLRPGTYIRLDETAAQLGVSITPVREALRTLRGEGMVQLEPHRGHVVVPLTRTDVEDIFWLQGTIAKELAATAAERITEAEIDELEELNEALAAAIERADPREISHAEFAFHRAFNLSTGRIKLAWFLLHVARYLPGRIYAGDPKWGAAALTGHRELIAALRRRDVATVVRLTGGEFADAAQRLIARLDESGLWD</sequence>
<keyword evidence="3" id="KW-0804">Transcription</keyword>
<dbReference type="GO" id="GO:0003700">
    <property type="term" value="F:DNA-binding transcription factor activity"/>
    <property type="evidence" value="ECO:0007669"/>
    <property type="project" value="InterPro"/>
</dbReference>
<evidence type="ECO:0000256" key="1">
    <source>
        <dbReference type="ARBA" id="ARBA00023015"/>
    </source>
</evidence>
<dbReference type="GO" id="GO:0003677">
    <property type="term" value="F:DNA binding"/>
    <property type="evidence" value="ECO:0007669"/>
    <property type="project" value="UniProtKB-KW"/>
</dbReference>
<dbReference type="InterPro" id="IPR036388">
    <property type="entry name" value="WH-like_DNA-bd_sf"/>
</dbReference>
<dbReference type="OrthoDB" id="3864082at2"/>
<dbReference type="PANTHER" id="PTHR43537:SF24">
    <property type="entry name" value="GLUCONATE OPERON TRANSCRIPTIONAL REPRESSOR"/>
    <property type="match status" value="1"/>
</dbReference>
<dbReference type="SUPFAM" id="SSF48008">
    <property type="entry name" value="GntR ligand-binding domain-like"/>
    <property type="match status" value="1"/>
</dbReference>
<dbReference type="SUPFAM" id="SSF46785">
    <property type="entry name" value="Winged helix' DNA-binding domain"/>
    <property type="match status" value="1"/>
</dbReference>
<dbReference type="Gene3D" id="1.20.120.530">
    <property type="entry name" value="GntR ligand-binding domain-like"/>
    <property type="match status" value="1"/>
</dbReference>
<organism evidence="6 7">
    <name type="scientific">Mycolicibacterium holsaticum</name>
    <dbReference type="NCBI Taxonomy" id="152142"/>
    <lineage>
        <taxon>Bacteria</taxon>
        <taxon>Bacillati</taxon>
        <taxon>Actinomycetota</taxon>
        <taxon>Actinomycetes</taxon>
        <taxon>Mycobacteriales</taxon>
        <taxon>Mycobacteriaceae</taxon>
        <taxon>Mycolicibacterium</taxon>
    </lineage>
</organism>